<protein>
    <recommendedName>
        <fullName evidence="3">DUF11 domain-containing protein</fullName>
    </recommendedName>
</protein>
<evidence type="ECO:0000313" key="2">
    <source>
        <dbReference type="Proteomes" id="UP000739538"/>
    </source>
</evidence>
<reference evidence="1" key="2">
    <citation type="journal article" date="2021" name="Microbiome">
        <title>Successional dynamics and alternative stable states in a saline activated sludge microbial community over 9 years.</title>
        <authorList>
            <person name="Wang Y."/>
            <person name="Ye J."/>
            <person name="Ju F."/>
            <person name="Liu L."/>
            <person name="Boyd J.A."/>
            <person name="Deng Y."/>
            <person name="Parks D.H."/>
            <person name="Jiang X."/>
            <person name="Yin X."/>
            <person name="Woodcroft B.J."/>
            <person name="Tyson G.W."/>
            <person name="Hugenholtz P."/>
            <person name="Polz M.F."/>
            <person name="Zhang T."/>
        </authorList>
    </citation>
    <scope>NUCLEOTIDE SEQUENCE</scope>
    <source>
        <strain evidence="1">HKST-UBA02</strain>
    </source>
</reference>
<gene>
    <name evidence="1" type="ORF">KDA27_10285</name>
</gene>
<organism evidence="1 2">
    <name type="scientific">Eiseniibacteriota bacterium</name>
    <dbReference type="NCBI Taxonomy" id="2212470"/>
    <lineage>
        <taxon>Bacteria</taxon>
        <taxon>Candidatus Eiseniibacteriota</taxon>
    </lineage>
</organism>
<evidence type="ECO:0000313" key="1">
    <source>
        <dbReference type="EMBL" id="MCA9756181.1"/>
    </source>
</evidence>
<comment type="caution">
    <text evidence="1">The sequence shown here is derived from an EMBL/GenBank/DDBJ whole genome shotgun (WGS) entry which is preliminary data.</text>
</comment>
<dbReference type="EMBL" id="JAGQHS010000044">
    <property type="protein sequence ID" value="MCA9756181.1"/>
    <property type="molecule type" value="Genomic_DNA"/>
</dbReference>
<name>A0A956ND57_UNCEI</name>
<dbReference type="AlphaFoldDB" id="A0A956ND57"/>
<evidence type="ECO:0008006" key="3">
    <source>
        <dbReference type="Google" id="ProtNLM"/>
    </source>
</evidence>
<proteinExistence type="predicted"/>
<accession>A0A956ND57</accession>
<reference evidence="1" key="1">
    <citation type="submission" date="2020-04" db="EMBL/GenBank/DDBJ databases">
        <authorList>
            <person name="Zhang T."/>
        </authorList>
    </citation>
    <scope>NUCLEOTIDE SEQUENCE</scope>
    <source>
        <strain evidence="1">HKST-UBA02</strain>
    </source>
</reference>
<dbReference type="Proteomes" id="UP000739538">
    <property type="component" value="Unassembled WGS sequence"/>
</dbReference>
<sequence>MILQVLKAGSTVSVRGFAGPGTALEFFTSDGDATGFGEGERFVFSSVEGSGNDLDSGTGSYGPGAINGLLQGADDTNRFIVSGAAPAWLTTSDLITATATDAGGNTSEFSGVAPIDQHTIVKRTFSADGTPLTSGASAAKGAVVRFLLYVNNWGGAFTDLSVEDILDPGFEYVPGTIRTDTSVSACSVDGCTTPDEAAIYASVAAQSPGTDAVDGDGVSYTGGSQRIDAGNQNVANAQVDVPADRVWAILFDVRIR</sequence>